<keyword evidence="2" id="KW-0812">Transmembrane</keyword>
<evidence type="ECO:0000313" key="4">
    <source>
        <dbReference type="EMBL" id="AXK33965.1"/>
    </source>
</evidence>
<reference evidence="4 5" key="1">
    <citation type="submission" date="2018-07" db="EMBL/GenBank/DDBJ databases">
        <title>Draft genome of the type strain Streptomyces armeniacus ATCC 15676.</title>
        <authorList>
            <person name="Labana P."/>
            <person name="Gosse J.T."/>
            <person name="Boddy C.N."/>
        </authorList>
    </citation>
    <scope>NUCLEOTIDE SEQUENCE [LARGE SCALE GENOMIC DNA]</scope>
    <source>
        <strain evidence="4 5">ATCC 15676</strain>
    </source>
</reference>
<feature type="domain" description="DUF6542" evidence="3">
    <location>
        <begin position="97"/>
        <end position="209"/>
    </location>
</feature>
<dbReference type="InterPro" id="IPR046672">
    <property type="entry name" value="DUF6542"/>
</dbReference>
<organism evidence="4 5">
    <name type="scientific">Streptomyces armeniacus</name>
    <dbReference type="NCBI Taxonomy" id="83291"/>
    <lineage>
        <taxon>Bacteria</taxon>
        <taxon>Bacillati</taxon>
        <taxon>Actinomycetota</taxon>
        <taxon>Actinomycetes</taxon>
        <taxon>Kitasatosporales</taxon>
        <taxon>Streptomycetaceae</taxon>
        <taxon>Streptomyces</taxon>
    </lineage>
</organism>
<dbReference type="Proteomes" id="UP000254425">
    <property type="component" value="Chromosome"/>
</dbReference>
<dbReference type="Pfam" id="PF20177">
    <property type="entry name" value="DUF6542"/>
    <property type="match status" value="1"/>
</dbReference>
<dbReference type="AlphaFoldDB" id="A0A345XQP9"/>
<evidence type="ECO:0000256" key="1">
    <source>
        <dbReference type="SAM" id="MobiDB-lite"/>
    </source>
</evidence>
<dbReference type="KEGG" id="sarm:DVA86_16165"/>
<evidence type="ECO:0000259" key="3">
    <source>
        <dbReference type="Pfam" id="PF20177"/>
    </source>
</evidence>
<keyword evidence="2" id="KW-1133">Transmembrane helix</keyword>
<feature type="transmembrane region" description="Helical" evidence="2">
    <location>
        <begin position="127"/>
        <end position="144"/>
    </location>
</feature>
<feature type="transmembrane region" description="Helical" evidence="2">
    <location>
        <begin position="151"/>
        <end position="171"/>
    </location>
</feature>
<feature type="transmembrane region" description="Helical" evidence="2">
    <location>
        <begin position="191"/>
        <end position="209"/>
    </location>
</feature>
<keyword evidence="2" id="KW-0472">Membrane</keyword>
<feature type="region of interest" description="Disordered" evidence="1">
    <location>
        <begin position="1"/>
        <end position="81"/>
    </location>
</feature>
<accession>A0A345XQP9</accession>
<feature type="compositionally biased region" description="Basic and acidic residues" evidence="1">
    <location>
        <begin position="31"/>
        <end position="43"/>
    </location>
</feature>
<evidence type="ECO:0000313" key="5">
    <source>
        <dbReference type="Proteomes" id="UP000254425"/>
    </source>
</evidence>
<name>A0A345XQP9_9ACTN</name>
<proteinExistence type="predicted"/>
<evidence type="ECO:0000256" key="2">
    <source>
        <dbReference type="SAM" id="Phobius"/>
    </source>
</evidence>
<feature type="transmembrane region" description="Helical" evidence="2">
    <location>
        <begin position="98"/>
        <end position="121"/>
    </location>
</feature>
<sequence length="228" mass="23712">MEPYSARVSPQSDQQAVPAARRPRPPRPLRPVHEPQEASEARPSRPPAPPGARRPRGAPGSAARTSGARGSVLHRALTRTPPKEALATAMSRLPAPRLTALGTGVLAVLLMTVIGALDALLLGASPATYGVFFLLVSAASAAWVRPADLYGAPVAAPLAYAAGLFFVSPGGEGFGSTVMGLVSGLSLQAGWVYGGTFLAGVIALVRRIAFVRRRRAERRARATAERAA</sequence>
<gene>
    <name evidence="4" type="ORF">DVA86_16165</name>
</gene>
<keyword evidence="5" id="KW-1185">Reference proteome</keyword>
<dbReference type="EMBL" id="CP031320">
    <property type="protein sequence ID" value="AXK33965.1"/>
    <property type="molecule type" value="Genomic_DNA"/>
</dbReference>
<protein>
    <recommendedName>
        <fullName evidence="3">DUF6542 domain-containing protein</fullName>
    </recommendedName>
</protein>